<dbReference type="InterPro" id="IPR018683">
    <property type="entry name" value="DUF2169"/>
</dbReference>
<proteinExistence type="predicted"/>
<evidence type="ECO:0000313" key="2">
    <source>
        <dbReference type="EMBL" id="KIQ60654.1"/>
    </source>
</evidence>
<dbReference type="OrthoDB" id="237820at2"/>
<reference evidence="2 3" key="1">
    <citation type="submission" date="2015-01" db="EMBL/GenBank/DDBJ databases">
        <title>Draft Genome Sequence of the Biocontrol and Plant Growth-Promoting Rhizobacteria (PGPR) Pseudomonas fluorescens UM270.</title>
        <authorList>
            <person name="Hernandez-Salmeron J.E."/>
            <person name="Santoyo G."/>
            <person name="Moreno-Hagelsieb G."/>
            <person name="Hernandez-Leon R."/>
        </authorList>
    </citation>
    <scope>NUCLEOTIDE SEQUENCE [LARGE SCALE GENOMIC DNA]</scope>
    <source>
        <strain evidence="2 3">UM270</strain>
    </source>
</reference>
<protein>
    <recommendedName>
        <fullName evidence="1">DUF2169 domain-containing protein</fullName>
    </recommendedName>
</protein>
<dbReference type="Pfam" id="PF09937">
    <property type="entry name" value="DUF2169"/>
    <property type="match status" value="1"/>
</dbReference>
<sequence>MEWINKTRLASGYTSATDKTGREWLVMVAKGTYGIPVHPVHEPRLLDDQVPLVTADVFPGDPGESAASYENDFALYKPRCDVLLNGHCHAPDGVPATDVNVAMKIGSLVKAFKVVGPRIYEAGAFSYAVGRPLPFTRMPITYAQAFGGVDRTAVDPTKHSWYPWNPVGVGYHPGADPTQLNGLPLPTTEELDQPVTAPDGHYKPMALGPVGRAWRQRVQWAGTYDQKWLDQQFPFLPEDFDVRYFQSAPQDQQMDYPQGGEQVALLNLDDKGRSAFRLPAHLKLPMLIILHDGSTRESAAVVDTVILEPDARRFTLTWRASSPLGRNIREVARVIVGQTARQFEQAKAYEERMRGKQHFESLDQLIAWTKEAYPPSEHTL</sequence>
<gene>
    <name evidence="2" type="ORF">RL74_04310</name>
</gene>
<dbReference type="EMBL" id="JXNZ01000024">
    <property type="protein sequence ID" value="KIQ60654.1"/>
    <property type="molecule type" value="Genomic_DNA"/>
</dbReference>
<comment type="caution">
    <text evidence="2">The sequence shown here is derived from an EMBL/GenBank/DDBJ whole genome shotgun (WGS) entry which is preliminary data.</text>
</comment>
<evidence type="ECO:0000313" key="3">
    <source>
        <dbReference type="Proteomes" id="UP000032101"/>
    </source>
</evidence>
<dbReference type="Proteomes" id="UP000032101">
    <property type="component" value="Unassembled WGS sequence"/>
</dbReference>
<accession>A0A0D0PEC8</accession>
<dbReference type="RefSeq" id="WP_042728588.1">
    <property type="nucleotide sequence ID" value="NZ_JXNZ01000024.1"/>
</dbReference>
<organism evidence="2 3">
    <name type="scientific">Pseudomonas fluorescens</name>
    <dbReference type="NCBI Taxonomy" id="294"/>
    <lineage>
        <taxon>Bacteria</taxon>
        <taxon>Pseudomonadati</taxon>
        <taxon>Pseudomonadota</taxon>
        <taxon>Gammaproteobacteria</taxon>
        <taxon>Pseudomonadales</taxon>
        <taxon>Pseudomonadaceae</taxon>
        <taxon>Pseudomonas</taxon>
    </lineage>
</organism>
<name>A0A0D0PEC8_PSEFL</name>
<evidence type="ECO:0000259" key="1">
    <source>
        <dbReference type="Pfam" id="PF09937"/>
    </source>
</evidence>
<dbReference type="AlphaFoldDB" id="A0A0D0PEC8"/>
<feature type="domain" description="DUF2169" evidence="1">
    <location>
        <begin position="21"/>
        <end position="319"/>
    </location>
</feature>
<dbReference type="PATRIC" id="fig|294.124.peg.879"/>